<comment type="similarity">
    <text evidence="5 6">Belongs to the XseA family.</text>
</comment>
<evidence type="ECO:0000256" key="2">
    <source>
        <dbReference type="ARBA" id="ARBA00022722"/>
    </source>
</evidence>
<dbReference type="InterPro" id="IPR020579">
    <property type="entry name" value="Exonuc_VII_lsu_C"/>
</dbReference>
<dbReference type="RefSeq" id="WP_251261555.1">
    <property type="nucleotide sequence ID" value="NZ_JAMQGP010000004.1"/>
</dbReference>
<dbReference type="GO" id="GO:0008855">
    <property type="term" value="F:exodeoxyribonuclease VII activity"/>
    <property type="evidence" value="ECO:0007669"/>
    <property type="project" value="UniProtKB-UniRule"/>
</dbReference>
<dbReference type="PANTHER" id="PTHR30008:SF0">
    <property type="entry name" value="EXODEOXYRIBONUCLEASE 7 LARGE SUBUNIT"/>
    <property type="match status" value="1"/>
</dbReference>
<keyword evidence="10" id="KW-1185">Reference proteome</keyword>
<dbReference type="GO" id="GO:0003676">
    <property type="term" value="F:nucleic acid binding"/>
    <property type="evidence" value="ECO:0007669"/>
    <property type="project" value="InterPro"/>
</dbReference>
<dbReference type="Proteomes" id="UP001165393">
    <property type="component" value="Unassembled WGS sequence"/>
</dbReference>
<comment type="subunit">
    <text evidence="5">Heterooligomer composed of large and small subunits.</text>
</comment>
<dbReference type="InterPro" id="IPR025824">
    <property type="entry name" value="OB-fold_nuc-bd_dom"/>
</dbReference>
<evidence type="ECO:0000259" key="8">
    <source>
        <dbReference type="Pfam" id="PF13742"/>
    </source>
</evidence>
<evidence type="ECO:0000256" key="5">
    <source>
        <dbReference type="HAMAP-Rule" id="MF_00378"/>
    </source>
</evidence>
<name>A0AA41W7G0_9GAMM</name>
<dbReference type="GO" id="GO:0009318">
    <property type="term" value="C:exodeoxyribonuclease VII complex"/>
    <property type="evidence" value="ECO:0007669"/>
    <property type="project" value="UniProtKB-UniRule"/>
</dbReference>
<evidence type="ECO:0000256" key="6">
    <source>
        <dbReference type="RuleBase" id="RU004355"/>
    </source>
</evidence>
<evidence type="ECO:0000313" key="9">
    <source>
        <dbReference type="EMBL" id="MCM2680131.1"/>
    </source>
</evidence>
<dbReference type="Pfam" id="PF02601">
    <property type="entry name" value="Exonuc_VII_L"/>
    <property type="match status" value="1"/>
</dbReference>
<dbReference type="InterPro" id="IPR003753">
    <property type="entry name" value="Exonuc_VII_L"/>
</dbReference>
<dbReference type="EMBL" id="JAMQGP010000004">
    <property type="protein sequence ID" value="MCM2680131.1"/>
    <property type="molecule type" value="Genomic_DNA"/>
</dbReference>
<dbReference type="AlphaFoldDB" id="A0AA41W7G0"/>
<dbReference type="GO" id="GO:0005737">
    <property type="term" value="C:cytoplasm"/>
    <property type="evidence" value="ECO:0007669"/>
    <property type="project" value="UniProtKB-SubCell"/>
</dbReference>
<dbReference type="GO" id="GO:0006308">
    <property type="term" value="P:DNA catabolic process"/>
    <property type="evidence" value="ECO:0007669"/>
    <property type="project" value="UniProtKB-UniRule"/>
</dbReference>
<protein>
    <recommendedName>
        <fullName evidence="5">Exodeoxyribonuclease 7 large subunit</fullName>
        <ecNumber evidence="5">3.1.11.6</ecNumber>
    </recommendedName>
    <alternativeName>
        <fullName evidence="5">Exodeoxyribonuclease VII large subunit</fullName>
        <shortName evidence="5">Exonuclease VII large subunit</shortName>
    </alternativeName>
</protein>
<comment type="function">
    <text evidence="5">Bidirectionally degrades single-stranded DNA into large acid-insoluble oligonucleotides, which are then degraded further into small acid-soluble oligonucleotides.</text>
</comment>
<feature type="domain" description="OB-fold nucleic acid binding" evidence="8">
    <location>
        <begin position="8"/>
        <end position="101"/>
    </location>
</feature>
<accession>A0AA41W7G0</accession>
<comment type="caution">
    <text evidence="9">The sequence shown here is derived from an EMBL/GenBank/DDBJ whole genome shotgun (WGS) entry which is preliminary data.</text>
</comment>
<gene>
    <name evidence="5 9" type="primary">xseA</name>
    <name evidence="9" type="ORF">NAF29_10690</name>
</gene>
<dbReference type="PANTHER" id="PTHR30008">
    <property type="entry name" value="EXODEOXYRIBONUCLEASE 7 LARGE SUBUNIT"/>
    <property type="match status" value="1"/>
</dbReference>
<dbReference type="Pfam" id="PF13742">
    <property type="entry name" value="tRNA_anti_2"/>
    <property type="match status" value="1"/>
</dbReference>
<comment type="catalytic activity">
    <reaction evidence="5 6">
        <text>Exonucleolytic cleavage in either 5'- to 3'- or 3'- to 5'-direction to yield nucleoside 5'-phosphates.</text>
        <dbReference type="EC" id="3.1.11.6"/>
    </reaction>
</comment>
<keyword evidence="1 5" id="KW-0963">Cytoplasm</keyword>
<keyword evidence="2 5" id="KW-0540">Nuclease</keyword>
<organism evidence="9 10">
    <name type="scientific">Echinimonas agarilytica</name>
    <dbReference type="NCBI Taxonomy" id="1215918"/>
    <lineage>
        <taxon>Bacteria</taxon>
        <taxon>Pseudomonadati</taxon>
        <taxon>Pseudomonadota</taxon>
        <taxon>Gammaproteobacteria</taxon>
        <taxon>Alteromonadales</taxon>
        <taxon>Echinimonadaceae</taxon>
        <taxon>Echinimonas</taxon>
    </lineage>
</organism>
<comment type="subcellular location">
    <subcellularLocation>
        <location evidence="5 6">Cytoplasm</location>
    </subcellularLocation>
</comment>
<proteinExistence type="inferred from homology"/>
<evidence type="ECO:0000259" key="7">
    <source>
        <dbReference type="Pfam" id="PF02601"/>
    </source>
</evidence>
<dbReference type="NCBIfam" id="TIGR00237">
    <property type="entry name" value="xseA"/>
    <property type="match status" value="1"/>
</dbReference>
<evidence type="ECO:0000256" key="3">
    <source>
        <dbReference type="ARBA" id="ARBA00022801"/>
    </source>
</evidence>
<reference evidence="9 10" key="1">
    <citation type="journal article" date="2013" name="Antonie Van Leeuwenhoek">
        <title>Echinimonas agarilytica gen. nov., sp. nov., a new gammaproteobacterium isolated from the sea urchin Strongylocentrotus intermedius.</title>
        <authorList>
            <person name="Nedashkovskaya O.I."/>
            <person name="Stenkova A.M."/>
            <person name="Zhukova N.V."/>
            <person name="Van Trappen S."/>
            <person name="Lee J.S."/>
            <person name="Kim S.B."/>
        </authorList>
    </citation>
    <scope>NUCLEOTIDE SEQUENCE [LARGE SCALE GENOMIC DNA]</scope>
    <source>
        <strain evidence="9 10">KMM 6351</strain>
    </source>
</reference>
<dbReference type="EC" id="3.1.11.6" evidence="5"/>
<evidence type="ECO:0000256" key="4">
    <source>
        <dbReference type="ARBA" id="ARBA00022839"/>
    </source>
</evidence>
<feature type="domain" description="Exonuclease VII large subunit C-terminal" evidence="7">
    <location>
        <begin position="124"/>
        <end position="438"/>
    </location>
</feature>
<evidence type="ECO:0000256" key="1">
    <source>
        <dbReference type="ARBA" id="ARBA00022490"/>
    </source>
</evidence>
<keyword evidence="3 5" id="KW-0378">Hydrolase</keyword>
<sequence length="446" mass="49780">MINSDSIYSVSQLNRRVNSILSHDLGAVWIEAEIGQLTKAASGHWYLTLKDPSAQVRCAMFKGRNRMMSWSPKVGDAVLVKAQVGLYEPRGEYQLVIDAMQPAGLGKLQQAFEQLKRELAARGWFAHDTKQPLPERIETVGLVTSSTGAAIHDIISVMERRDPNVSLVIYPTPVQGDAASEQIATQIRMANQRREVDVIIVGRGGGSLEDLWCFNTEIVAQSIMNSEIPVISAVGHEVDVSISDWVADVRAPTPSAAAELVTQEASQRLQRLAHITQKMTHCWQHQRQSQWLKLERLQQQLMQHHPSRRLQQQMQLADEMTHRLHGSLNQYLSRSQRHFHQLQQRLSQQSPALRVAHEQASAHELSARLVSGMQQLLADKQNQHGLGVAKLDIVSPLATLSRGYSITRTPKDDVIRSVAHIEQGQPLVTLVEDGEVHSTVTSVKAK</sequence>
<dbReference type="CDD" id="cd04489">
    <property type="entry name" value="ExoVII_LU_OBF"/>
    <property type="match status" value="1"/>
</dbReference>
<dbReference type="HAMAP" id="MF_00378">
    <property type="entry name" value="Exonuc_7_L"/>
    <property type="match status" value="1"/>
</dbReference>
<evidence type="ECO:0000313" key="10">
    <source>
        <dbReference type="Proteomes" id="UP001165393"/>
    </source>
</evidence>
<keyword evidence="4 5" id="KW-0269">Exonuclease</keyword>